<evidence type="ECO:0000313" key="1">
    <source>
        <dbReference type="EMBL" id="MDX5929896.1"/>
    </source>
</evidence>
<dbReference type="AlphaFoldDB" id="A0AAW9DMI6"/>
<dbReference type="RefSeq" id="WP_319612877.1">
    <property type="nucleotide sequence ID" value="NZ_JAWXYB010000018.1"/>
</dbReference>
<evidence type="ECO:0000313" key="2">
    <source>
        <dbReference type="Proteomes" id="UP001279553"/>
    </source>
</evidence>
<accession>A0AAW9DMI6</accession>
<dbReference type="Proteomes" id="UP001279553">
    <property type="component" value="Unassembled WGS sequence"/>
</dbReference>
<sequence length="340" mass="37825">MIEHRTDRAGLIVAGADEAPCDDVPRRLDFTGEFGAEINSFIPFVHFLHRSGRMAGRVVTTYAGMRAFYFFLDDRQIEFRDEPRRYVPPALRPAWLPNRDDHAAIRSPFELFPDYRARFRSGMFAADRPLLVVHNKVTPEWGQAPVNMLPLDLLDRIFGMLGRWFRIVYLRPGMRGTPPGYSVDHQPDLPFDDLAVLRGHPDVVIFDELSEAFAPALSYNEVKLRLYADAHFHITVQGGNAHLLSLFKGGMVAVFHRAGQEIFHSYAHGHFSYAASPPPLWLICRDTAALLRGVTLFPQARLSGDTVVLPTGAGAVAASLSPLAQIEMRPSGVPGGIGQA</sequence>
<organism evidence="1 2">
    <name type="scientific">Acidiphilium acidophilum</name>
    <name type="common">Thiobacillus acidophilus</name>
    <dbReference type="NCBI Taxonomy" id="76588"/>
    <lineage>
        <taxon>Bacteria</taxon>
        <taxon>Pseudomonadati</taxon>
        <taxon>Pseudomonadota</taxon>
        <taxon>Alphaproteobacteria</taxon>
        <taxon>Acetobacterales</taxon>
        <taxon>Acidocellaceae</taxon>
        <taxon>Acidiphilium</taxon>
    </lineage>
</organism>
<protein>
    <recommendedName>
        <fullName evidence="3">Glycosyltransferase family 61 protein</fullName>
    </recommendedName>
</protein>
<reference evidence="1 2" key="1">
    <citation type="submission" date="2023-11" db="EMBL/GenBank/DDBJ databases">
        <title>MicrobeMod: A computational toolkit for identifying prokaryotic methylation and restriction-modification with nanopore sequencing.</title>
        <authorList>
            <person name="Crits-Christoph A."/>
            <person name="Kang S.C."/>
            <person name="Lee H."/>
            <person name="Ostrov N."/>
        </authorList>
    </citation>
    <scope>NUCLEOTIDE SEQUENCE [LARGE SCALE GENOMIC DNA]</scope>
    <source>
        <strain evidence="1 2">DSMZ 700</strain>
    </source>
</reference>
<name>A0AAW9DMI6_ACIAO</name>
<evidence type="ECO:0008006" key="3">
    <source>
        <dbReference type="Google" id="ProtNLM"/>
    </source>
</evidence>
<gene>
    <name evidence="1" type="ORF">SIL87_03855</name>
</gene>
<proteinExistence type="predicted"/>
<dbReference type="EMBL" id="JAWXYB010000018">
    <property type="protein sequence ID" value="MDX5929896.1"/>
    <property type="molecule type" value="Genomic_DNA"/>
</dbReference>
<comment type="caution">
    <text evidence="1">The sequence shown here is derived from an EMBL/GenBank/DDBJ whole genome shotgun (WGS) entry which is preliminary data.</text>
</comment>
<keyword evidence="2" id="KW-1185">Reference proteome</keyword>